<evidence type="ECO:0008006" key="9">
    <source>
        <dbReference type="Google" id="ProtNLM"/>
    </source>
</evidence>
<keyword evidence="3" id="KW-1133">Transmembrane helix</keyword>
<feature type="signal peptide" evidence="4">
    <location>
        <begin position="1"/>
        <end position="43"/>
    </location>
</feature>
<dbReference type="STRING" id="1156394.T0Q9F5"/>
<evidence type="ECO:0000259" key="5">
    <source>
        <dbReference type="PROSITE" id="PS50026"/>
    </source>
</evidence>
<dbReference type="Gene3D" id="2.60.40.10">
    <property type="entry name" value="Immunoglobulins"/>
    <property type="match status" value="1"/>
</dbReference>
<keyword evidence="8" id="KW-1185">Reference proteome</keyword>
<dbReference type="PROSITE" id="PS00022">
    <property type="entry name" value="EGF_1"/>
    <property type="match status" value="1"/>
</dbReference>
<evidence type="ECO:0000256" key="2">
    <source>
        <dbReference type="SAM" id="MobiDB-lite"/>
    </source>
</evidence>
<dbReference type="PROSITE" id="PS01186">
    <property type="entry name" value="EGF_2"/>
    <property type="match status" value="1"/>
</dbReference>
<evidence type="ECO:0000313" key="7">
    <source>
        <dbReference type="EMBL" id="EQC34504.1"/>
    </source>
</evidence>
<dbReference type="Gene3D" id="2.10.25.10">
    <property type="entry name" value="Laminin"/>
    <property type="match status" value="1"/>
</dbReference>
<feature type="domain" description="Fibronectin type-III" evidence="6">
    <location>
        <begin position="117"/>
        <end position="221"/>
    </location>
</feature>
<dbReference type="VEuPathDB" id="FungiDB:SDRG_07832"/>
<evidence type="ECO:0000256" key="3">
    <source>
        <dbReference type="SAM" id="Phobius"/>
    </source>
</evidence>
<dbReference type="RefSeq" id="XP_008611910.1">
    <property type="nucleotide sequence ID" value="XM_008613688.1"/>
</dbReference>
<keyword evidence="3" id="KW-0812">Transmembrane</keyword>
<dbReference type="InParanoid" id="T0Q9F5"/>
<feature type="region of interest" description="Disordered" evidence="2">
    <location>
        <begin position="1"/>
        <end position="22"/>
    </location>
</feature>
<comment type="caution">
    <text evidence="1">Lacks conserved residue(s) required for the propagation of feature annotation.</text>
</comment>
<dbReference type="PROSITE" id="PS50092">
    <property type="entry name" value="TSP1"/>
    <property type="match status" value="1"/>
</dbReference>
<dbReference type="SUPFAM" id="SSF82895">
    <property type="entry name" value="TSP-1 type 1 repeat"/>
    <property type="match status" value="1"/>
</dbReference>
<dbReference type="Pfam" id="PF19030">
    <property type="entry name" value="TSP1_ADAMTS"/>
    <property type="match status" value="1"/>
</dbReference>
<reference evidence="7 8" key="1">
    <citation type="submission" date="2012-04" db="EMBL/GenBank/DDBJ databases">
        <title>The Genome Sequence of Saprolegnia declina VS20.</title>
        <authorList>
            <consortium name="The Broad Institute Genome Sequencing Platform"/>
            <person name="Russ C."/>
            <person name="Nusbaum C."/>
            <person name="Tyler B."/>
            <person name="van West P."/>
            <person name="Dieguez-Uribeondo J."/>
            <person name="de Bruijn I."/>
            <person name="Tripathy S."/>
            <person name="Jiang R."/>
            <person name="Young S.K."/>
            <person name="Zeng Q."/>
            <person name="Gargeya S."/>
            <person name="Fitzgerald M."/>
            <person name="Haas B."/>
            <person name="Abouelleil A."/>
            <person name="Alvarado L."/>
            <person name="Arachchi H.M."/>
            <person name="Berlin A."/>
            <person name="Chapman S.B."/>
            <person name="Goldberg J."/>
            <person name="Griggs A."/>
            <person name="Gujja S."/>
            <person name="Hansen M."/>
            <person name="Howarth C."/>
            <person name="Imamovic A."/>
            <person name="Larimer J."/>
            <person name="McCowen C."/>
            <person name="Montmayeur A."/>
            <person name="Murphy C."/>
            <person name="Neiman D."/>
            <person name="Pearson M."/>
            <person name="Priest M."/>
            <person name="Roberts A."/>
            <person name="Saif S."/>
            <person name="Shea T."/>
            <person name="Sisk P."/>
            <person name="Sykes S."/>
            <person name="Wortman J."/>
            <person name="Nusbaum C."/>
            <person name="Birren B."/>
        </authorList>
    </citation>
    <scope>NUCLEOTIDE SEQUENCE [LARGE SCALE GENOMIC DNA]</scope>
    <source>
        <strain evidence="7 8">VS20</strain>
    </source>
</reference>
<evidence type="ECO:0000256" key="4">
    <source>
        <dbReference type="SAM" id="SignalP"/>
    </source>
</evidence>
<dbReference type="SMART" id="SM00209">
    <property type="entry name" value="TSP1"/>
    <property type="match status" value="1"/>
</dbReference>
<dbReference type="InterPro" id="IPR013783">
    <property type="entry name" value="Ig-like_fold"/>
</dbReference>
<keyword evidence="1" id="KW-0245">EGF-like domain</keyword>
<feature type="disulfide bond" evidence="1">
    <location>
        <begin position="254"/>
        <end position="263"/>
    </location>
</feature>
<dbReference type="Gene3D" id="2.20.100.10">
    <property type="entry name" value="Thrombospondin type-1 (TSP1) repeat"/>
    <property type="match status" value="1"/>
</dbReference>
<dbReference type="SMART" id="SM00060">
    <property type="entry name" value="FN3"/>
    <property type="match status" value="1"/>
</dbReference>
<evidence type="ECO:0000256" key="1">
    <source>
        <dbReference type="PROSITE-ProRule" id="PRU00076"/>
    </source>
</evidence>
<dbReference type="Pfam" id="PF00041">
    <property type="entry name" value="fn3"/>
    <property type="match status" value="1"/>
</dbReference>
<dbReference type="InterPro" id="IPR036116">
    <property type="entry name" value="FN3_sf"/>
</dbReference>
<organism evidence="7 8">
    <name type="scientific">Saprolegnia diclina (strain VS20)</name>
    <dbReference type="NCBI Taxonomy" id="1156394"/>
    <lineage>
        <taxon>Eukaryota</taxon>
        <taxon>Sar</taxon>
        <taxon>Stramenopiles</taxon>
        <taxon>Oomycota</taxon>
        <taxon>Saprolegniomycetes</taxon>
        <taxon>Saprolegniales</taxon>
        <taxon>Saprolegniaceae</taxon>
        <taxon>Saprolegnia</taxon>
    </lineage>
</organism>
<dbReference type="PROSITE" id="PS50853">
    <property type="entry name" value="FN3"/>
    <property type="match status" value="1"/>
</dbReference>
<keyword evidence="3" id="KW-0472">Membrane</keyword>
<dbReference type="OMA" id="MIAEQHA"/>
<dbReference type="InterPro" id="IPR000884">
    <property type="entry name" value="TSP1_rpt"/>
</dbReference>
<keyword evidence="4" id="KW-0732">Signal</keyword>
<dbReference type="InterPro" id="IPR036383">
    <property type="entry name" value="TSP1_rpt_sf"/>
</dbReference>
<dbReference type="PROSITE" id="PS50026">
    <property type="entry name" value="EGF_3"/>
    <property type="match status" value="1"/>
</dbReference>
<dbReference type="Proteomes" id="UP000030762">
    <property type="component" value="Unassembled WGS sequence"/>
</dbReference>
<name>T0Q9F5_SAPDV</name>
<dbReference type="eggNOG" id="KOG3510">
    <property type="taxonomic scope" value="Eukaryota"/>
</dbReference>
<evidence type="ECO:0000259" key="6">
    <source>
        <dbReference type="PROSITE" id="PS50853"/>
    </source>
</evidence>
<feature type="transmembrane region" description="Helical" evidence="3">
    <location>
        <begin position="453"/>
        <end position="476"/>
    </location>
</feature>
<dbReference type="GeneID" id="19948559"/>
<protein>
    <recommendedName>
        <fullName evidence="9">Fibronectin type-III domain-containing protein</fullName>
    </recommendedName>
</protein>
<keyword evidence="1" id="KW-1015">Disulfide bond</keyword>
<accession>T0Q9F5</accession>
<proteinExistence type="predicted"/>
<dbReference type="InterPro" id="IPR000742">
    <property type="entry name" value="EGF"/>
</dbReference>
<dbReference type="AlphaFoldDB" id="T0Q9F5"/>
<sequence length="502" mass="53687">MPDATTQSIPPPNPRREPMTSSLPRRLRIALLLLLSLSLSAMAIGSMEAVTTTAPPEREITTSMLLQRPSNMSAPGERRGVPAAVDDMNATAINSTIQVPTSTPTGTFPVNDTTHGVPGNPTNIKALASDAQAQVTWDAPDDDGSDPILEYEILLLLVSTNTPLESTVHVGATQNGAVPTTAIVPNLQNGISYAFKVRARNVNGVSTWSAKSEPVSPLHPPDLCTSQTCAGNGACFPVYAPKINDSTSSAECLCKPGFVGHDCSRRDDAIQYFWDVGPWSKCSTGCGGGIRQRTATCTSIASMAAVSDIKCDGLLQPTLTYICNGFECGSKLIEVIYEIEMFYDDILFSSKAEHAFATAFVTEVASALQVAPARLDIEAIVHGSIRVTFLLLPPSQADGKSLNDVVADLHAQIQDRTSVLRTQGTFARRVYPSGVKLSFMIAEQHAAGDAGDISIMGLIGTVLVSVLFISAFAYCLRKRHERILAAKKDRKMKRMDITTSSV</sequence>
<dbReference type="SUPFAM" id="SSF57196">
    <property type="entry name" value="EGF/Laminin"/>
    <property type="match status" value="1"/>
</dbReference>
<evidence type="ECO:0000313" key="8">
    <source>
        <dbReference type="Proteomes" id="UP000030762"/>
    </source>
</evidence>
<dbReference type="InterPro" id="IPR003961">
    <property type="entry name" value="FN3_dom"/>
</dbReference>
<dbReference type="CDD" id="cd00063">
    <property type="entry name" value="FN3"/>
    <property type="match status" value="1"/>
</dbReference>
<dbReference type="OrthoDB" id="10251809at2759"/>
<dbReference type="SUPFAM" id="SSF49265">
    <property type="entry name" value="Fibronectin type III"/>
    <property type="match status" value="1"/>
</dbReference>
<dbReference type="EMBL" id="JH767154">
    <property type="protein sequence ID" value="EQC34504.1"/>
    <property type="molecule type" value="Genomic_DNA"/>
</dbReference>
<gene>
    <name evidence="7" type="ORF">SDRG_07832</name>
</gene>
<feature type="chain" id="PRO_5004583147" description="Fibronectin type-III domain-containing protein" evidence="4">
    <location>
        <begin position="44"/>
        <end position="502"/>
    </location>
</feature>
<feature type="domain" description="EGF-like" evidence="5">
    <location>
        <begin position="220"/>
        <end position="264"/>
    </location>
</feature>